<protein>
    <submittedName>
        <fullName evidence="1">Methyltransferase family protein</fullName>
    </submittedName>
</protein>
<dbReference type="RefSeq" id="WP_136615774.1">
    <property type="nucleotide sequence ID" value="NZ_VITU01000013.1"/>
</dbReference>
<dbReference type="AlphaFoldDB" id="A0A560JAC6"/>
<dbReference type="EMBL" id="VITW01000012">
    <property type="protein sequence ID" value="TWB68118.1"/>
    <property type="molecule type" value="Genomic_DNA"/>
</dbReference>
<sequence>MAYSSMTIGNTNSIKRWSHNSRFTKALSVMPPAENDRILDFGTGDGHLVGLLKEQCPSVSVCGFDPHLDAAANEVKQRFPDVRFVRERDSIGEGPFDKVYCLETLEHFVGPPLMDIVTFLTQQTAPNGRILVSVPIEIGPSSLLKNLFRMATGQRHRGTTWKIVWDSFIGNTSAIARPPSDTGWISSHLGFDFRVIPVLFAKCGFEVESYGYSPMPLPTHMINSQVLFRFKRKA</sequence>
<evidence type="ECO:0000313" key="1">
    <source>
        <dbReference type="EMBL" id="TWB68118.1"/>
    </source>
</evidence>
<dbReference type="CDD" id="cd02440">
    <property type="entry name" value="AdoMet_MTases"/>
    <property type="match status" value="1"/>
</dbReference>
<proteinExistence type="predicted"/>
<gene>
    <name evidence="1" type="ORF">FBZ95_11220</name>
</gene>
<comment type="caution">
    <text evidence="1">The sequence shown here is derived from an EMBL/GenBank/DDBJ whole genome shotgun (WGS) entry which is preliminary data.</text>
</comment>
<evidence type="ECO:0000313" key="2">
    <source>
        <dbReference type="Proteomes" id="UP000315914"/>
    </source>
</evidence>
<dbReference type="STRING" id="1399419.A5906_15185"/>
<keyword evidence="1" id="KW-0808">Transferase</keyword>
<keyword evidence="2" id="KW-1185">Reference proteome</keyword>
<dbReference type="SUPFAM" id="SSF53335">
    <property type="entry name" value="S-adenosyl-L-methionine-dependent methyltransferases"/>
    <property type="match status" value="1"/>
</dbReference>
<dbReference type="Proteomes" id="UP000315914">
    <property type="component" value="Unassembled WGS sequence"/>
</dbReference>
<dbReference type="InterPro" id="IPR029063">
    <property type="entry name" value="SAM-dependent_MTases_sf"/>
</dbReference>
<organism evidence="1 2">
    <name type="scientific">Bradyrhizobium sacchari</name>
    <dbReference type="NCBI Taxonomy" id="1399419"/>
    <lineage>
        <taxon>Bacteria</taxon>
        <taxon>Pseudomonadati</taxon>
        <taxon>Pseudomonadota</taxon>
        <taxon>Alphaproteobacteria</taxon>
        <taxon>Hyphomicrobiales</taxon>
        <taxon>Nitrobacteraceae</taxon>
        <taxon>Bradyrhizobium</taxon>
    </lineage>
</organism>
<keyword evidence="1" id="KW-0489">Methyltransferase</keyword>
<name>A0A560JAC6_9BRAD</name>
<dbReference type="Pfam" id="PF13489">
    <property type="entry name" value="Methyltransf_23"/>
    <property type="match status" value="1"/>
</dbReference>
<accession>A0A560JAC6</accession>
<dbReference type="Gene3D" id="3.40.50.150">
    <property type="entry name" value="Vaccinia Virus protein VP39"/>
    <property type="match status" value="1"/>
</dbReference>
<dbReference type="GO" id="GO:0008168">
    <property type="term" value="F:methyltransferase activity"/>
    <property type="evidence" value="ECO:0007669"/>
    <property type="project" value="UniProtKB-KW"/>
</dbReference>
<dbReference type="OrthoDB" id="9789123at2"/>
<dbReference type="GO" id="GO:0032259">
    <property type="term" value="P:methylation"/>
    <property type="evidence" value="ECO:0007669"/>
    <property type="project" value="UniProtKB-KW"/>
</dbReference>
<reference evidence="1 2" key="1">
    <citation type="submission" date="2019-06" db="EMBL/GenBank/DDBJ databases">
        <title>Genomic Encyclopedia of Type Strains, Phase IV (KMG-V): Genome sequencing to study the core and pangenomes of soil and plant-associated prokaryotes.</title>
        <authorList>
            <person name="Whitman W."/>
        </authorList>
    </citation>
    <scope>NUCLEOTIDE SEQUENCE [LARGE SCALE GENOMIC DNA]</scope>
    <source>
        <strain evidence="1 2">BR 10556</strain>
    </source>
</reference>